<dbReference type="GO" id="GO:0006979">
    <property type="term" value="P:response to oxidative stress"/>
    <property type="evidence" value="ECO:0007669"/>
    <property type="project" value="InterPro"/>
</dbReference>
<comment type="caution">
    <text evidence="1">The sequence shown here is derived from an EMBL/GenBank/DDBJ whole genome shotgun (WGS) entry which is preliminary data.</text>
</comment>
<dbReference type="PROSITE" id="PS50292">
    <property type="entry name" value="PEROXIDASE_3"/>
    <property type="match status" value="1"/>
</dbReference>
<name>A0A9D4DNK2_DREPO</name>
<evidence type="ECO:0000313" key="1">
    <source>
        <dbReference type="EMBL" id="KAH3751770.1"/>
    </source>
</evidence>
<dbReference type="InterPro" id="IPR010255">
    <property type="entry name" value="Haem_peroxidase_sf"/>
</dbReference>
<organism evidence="1 2">
    <name type="scientific">Dreissena polymorpha</name>
    <name type="common">Zebra mussel</name>
    <name type="synonym">Mytilus polymorpha</name>
    <dbReference type="NCBI Taxonomy" id="45954"/>
    <lineage>
        <taxon>Eukaryota</taxon>
        <taxon>Metazoa</taxon>
        <taxon>Spiralia</taxon>
        <taxon>Lophotrochozoa</taxon>
        <taxon>Mollusca</taxon>
        <taxon>Bivalvia</taxon>
        <taxon>Autobranchia</taxon>
        <taxon>Heteroconchia</taxon>
        <taxon>Euheterodonta</taxon>
        <taxon>Imparidentia</taxon>
        <taxon>Neoheterodontei</taxon>
        <taxon>Myida</taxon>
        <taxon>Dreissenoidea</taxon>
        <taxon>Dreissenidae</taxon>
        <taxon>Dreissena</taxon>
    </lineage>
</organism>
<dbReference type="Proteomes" id="UP000828390">
    <property type="component" value="Unassembled WGS sequence"/>
</dbReference>
<dbReference type="GO" id="GO:0004601">
    <property type="term" value="F:peroxidase activity"/>
    <property type="evidence" value="ECO:0007669"/>
    <property type="project" value="InterPro"/>
</dbReference>
<dbReference type="InterPro" id="IPR037120">
    <property type="entry name" value="Haem_peroxidase_sf_animal"/>
</dbReference>
<dbReference type="Gene3D" id="1.10.640.10">
    <property type="entry name" value="Haem peroxidase domain superfamily, animal type"/>
    <property type="match status" value="1"/>
</dbReference>
<reference evidence="1" key="2">
    <citation type="submission" date="2020-11" db="EMBL/GenBank/DDBJ databases">
        <authorList>
            <person name="McCartney M.A."/>
            <person name="Auch B."/>
            <person name="Kono T."/>
            <person name="Mallez S."/>
            <person name="Becker A."/>
            <person name="Gohl D.M."/>
            <person name="Silverstein K.A.T."/>
            <person name="Koren S."/>
            <person name="Bechman K.B."/>
            <person name="Herman A."/>
            <person name="Abrahante J.E."/>
            <person name="Garbe J."/>
        </authorList>
    </citation>
    <scope>NUCLEOTIDE SEQUENCE</scope>
    <source>
        <strain evidence="1">Duluth1</strain>
        <tissue evidence="1">Whole animal</tissue>
    </source>
</reference>
<gene>
    <name evidence="1" type="ORF">DPMN_186340</name>
</gene>
<sequence length="98" mass="11184">MLTACFFKFDFKRGFSVAELEQDTVVAEFQRHLKDLPLCSKTTVQCDAKQRFRFINGTCNNLKNPTWGMSRAAQRRLLPAAYGVLKCKSFHHGALVDI</sequence>
<reference evidence="1" key="1">
    <citation type="journal article" date="2019" name="bioRxiv">
        <title>The Genome of the Zebra Mussel, Dreissena polymorpha: A Resource for Invasive Species Research.</title>
        <authorList>
            <person name="McCartney M.A."/>
            <person name="Auch B."/>
            <person name="Kono T."/>
            <person name="Mallez S."/>
            <person name="Zhang Y."/>
            <person name="Obille A."/>
            <person name="Becker A."/>
            <person name="Abrahante J.E."/>
            <person name="Garbe J."/>
            <person name="Badalamenti J.P."/>
            <person name="Herman A."/>
            <person name="Mangelson H."/>
            <person name="Liachko I."/>
            <person name="Sullivan S."/>
            <person name="Sone E.D."/>
            <person name="Koren S."/>
            <person name="Silverstein K.A.T."/>
            <person name="Beckman K.B."/>
            <person name="Gohl D.M."/>
        </authorList>
    </citation>
    <scope>NUCLEOTIDE SEQUENCE</scope>
    <source>
        <strain evidence="1">Duluth1</strain>
        <tissue evidence="1">Whole animal</tissue>
    </source>
</reference>
<keyword evidence="2" id="KW-1185">Reference proteome</keyword>
<dbReference type="SUPFAM" id="SSF48113">
    <property type="entry name" value="Heme-dependent peroxidases"/>
    <property type="match status" value="1"/>
</dbReference>
<dbReference type="AlphaFoldDB" id="A0A9D4DNK2"/>
<dbReference type="GO" id="GO:0020037">
    <property type="term" value="F:heme binding"/>
    <property type="evidence" value="ECO:0007669"/>
    <property type="project" value="InterPro"/>
</dbReference>
<protein>
    <submittedName>
        <fullName evidence="1">Uncharacterized protein</fullName>
    </submittedName>
</protein>
<evidence type="ECO:0000313" key="2">
    <source>
        <dbReference type="Proteomes" id="UP000828390"/>
    </source>
</evidence>
<proteinExistence type="predicted"/>
<dbReference type="InterPro" id="IPR019791">
    <property type="entry name" value="Haem_peroxidase_animal"/>
</dbReference>
<dbReference type="EMBL" id="JAIWYP010000010">
    <property type="protein sequence ID" value="KAH3751770.1"/>
    <property type="molecule type" value="Genomic_DNA"/>
</dbReference>
<accession>A0A9D4DNK2</accession>
<dbReference type="Pfam" id="PF03098">
    <property type="entry name" value="An_peroxidase"/>
    <property type="match status" value="1"/>
</dbReference>